<feature type="transmembrane region" description="Helical" evidence="1">
    <location>
        <begin position="90"/>
        <end position="111"/>
    </location>
</feature>
<keyword evidence="1" id="KW-0472">Membrane</keyword>
<proteinExistence type="predicted"/>
<reference evidence="3" key="1">
    <citation type="journal article" date="2015" name="Chem. Biol.">
        <title>Structure, bioactivity, and resistance mechanism of streptomonomicin, an unusual lasso Peptide from an understudied halophilic actinomycete.</title>
        <authorList>
            <person name="Metelev M."/>
            <person name="Tietz J.I."/>
            <person name="Melby J.O."/>
            <person name="Blair P.M."/>
            <person name="Zhu L."/>
            <person name="Livnat I."/>
            <person name="Severinov K."/>
            <person name="Mitchell D.A."/>
        </authorList>
    </citation>
    <scope>NUCLEOTIDE SEQUENCE [LARGE SCALE GENOMIC DNA]</scope>
    <source>
        <strain evidence="3">YIM 90003</strain>
    </source>
</reference>
<dbReference type="Proteomes" id="UP000031675">
    <property type="component" value="Unassembled WGS sequence"/>
</dbReference>
<evidence type="ECO:0000256" key="1">
    <source>
        <dbReference type="SAM" id="Phobius"/>
    </source>
</evidence>
<keyword evidence="3" id="KW-1185">Reference proteome</keyword>
<name>A0A0C2JTS1_9ACTN</name>
<feature type="transmembrane region" description="Helical" evidence="1">
    <location>
        <begin position="59"/>
        <end position="78"/>
    </location>
</feature>
<evidence type="ECO:0000313" key="2">
    <source>
        <dbReference type="EMBL" id="KII00318.1"/>
    </source>
</evidence>
<feature type="transmembrane region" description="Helical" evidence="1">
    <location>
        <begin position="32"/>
        <end position="52"/>
    </location>
</feature>
<protein>
    <submittedName>
        <fullName evidence="2">Uncharacterized protein</fullName>
    </submittedName>
</protein>
<gene>
    <name evidence="2" type="ORF">LP52_01795</name>
</gene>
<organism evidence="2 3">
    <name type="scientific">Streptomonospora alba</name>
    <dbReference type="NCBI Taxonomy" id="183763"/>
    <lineage>
        <taxon>Bacteria</taxon>
        <taxon>Bacillati</taxon>
        <taxon>Actinomycetota</taxon>
        <taxon>Actinomycetes</taxon>
        <taxon>Streptosporangiales</taxon>
        <taxon>Nocardiopsidaceae</taxon>
        <taxon>Streptomonospora</taxon>
    </lineage>
</organism>
<dbReference type="EMBL" id="JROO01000004">
    <property type="protein sequence ID" value="KII00318.1"/>
    <property type="molecule type" value="Genomic_DNA"/>
</dbReference>
<accession>A0A0C2JTS1</accession>
<dbReference type="AlphaFoldDB" id="A0A0C2JTS1"/>
<sequence>MGTAVVGLAAYGAAGAVGSLAGGDTTGANIGLGIAVLGLRLAATPPACWWLLRRAHVPRAGLATVFGTVGYLLLAPVAGSGDPATPVLGAVWAVLGGIAGALGVYAAGLFIPRDPAARA</sequence>
<comment type="caution">
    <text evidence="2">The sequence shown here is derived from an EMBL/GenBank/DDBJ whole genome shotgun (WGS) entry which is preliminary data.</text>
</comment>
<keyword evidence="1" id="KW-1133">Transmembrane helix</keyword>
<evidence type="ECO:0000313" key="3">
    <source>
        <dbReference type="Proteomes" id="UP000031675"/>
    </source>
</evidence>
<keyword evidence="1" id="KW-0812">Transmembrane</keyword>